<dbReference type="Proteomes" id="UP001189624">
    <property type="component" value="Chromosome 4"/>
</dbReference>
<dbReference type="Gramene" id="rna-AYBTSS11_LOCUS14943">
    <property type="protein sequence ID" value="CAJ1951757.1"/>
    <property type="gene ID" value="gene-AYBTSS11_LOCUS14943"/>
</dbReference>
<keyword evidence="3" id="KW-1185">Reference proteome</keyword>
<dbReference type="AlphaFoldDB" id="A0AA86VK25"/>
<evidence type="ECO:0000256" key="1">
    <source>
        <dbReference type="SAM" id="MobiDB-lite"/>
    </source>
</evidence>
<feature type="region of interest" description="Disordered" evidence="1">
    <location>
        <begin position="25"/>
        <end position="68"/>
    </location>
</feature>
<evidence type="ECO:0008006" key="4">
    <source>
        <dbReference type="Google" id="ProtNLM"/>
    </source>
</evidence>
<feature type="region of interest" description="Disordered" evidence="1">
    <location>
        <begin position="207"/>
        <end position="240"/>
    </location>
</feature>
<gene>
    <name evidence="2" type="ORF">AYBTSS11_LOCUS14943</name>
</gene>
<name>A0AA86VK25_9FABA</name>
<feature type="compositionally biased region" description="Low complexity" evidence="1">
    <location>
        <begin position="207"/>
        <end position="220"/>
    </location>
</feature>
<dbReference type="EMBL" id="OY731401">
    <property type="protein sequence ID" value="CAJ1951757.1"/>
    <property type="molecule type" value="Genomic_DNA"/>
</dbReference>
<protein>
    <recommendedName>
        <fullName evidence="4">DUF4378 domain-containing protein</fullName>
    </recommendedName>
</protein>
<dbReference type="PANTHER" id="PTHR34282">
    <property type="entry name" value="OS01G0228800 PROTEIN-RELATED"/>
    <property type="match status" value="1"/>
</dbReference>
<dbReference type="PANTHER" id="PTHR34282:SF2">
    <property type="entry name" value="DUF3741 DOMAIN-CONTAINING PROTEIN"/>
    <property type="match status" value="1"/>
</dbReference>
<feature type="compositionally biased region" description="Basic and acidic residues" evidence="1">
    <location>
        <begin position="47"/>
        <end position="63"/>
    </location>
</feature>
<feature type="compositionally biased region" description="Polar residues" evidence="1">
    <location>
        <begin position="495"/>
        <end position="512"/>
    </location>
</feature>
<feature type="compositionally biased region" description="Basic residues" evidence="1">
    <location>
        <begin position="544"/>
        <end position="564"/>
    </location>
</feature>
<organism evidence="2 3">
    <name type="scientific">Sphenostylis stenocarpa</name>
    <dbReference type="NCBI Taxonomy" id="92480"/>
    <lineage>
        <taxon>Eukaryota</taxon>
        <taxon>Viridiplantae</taxon>
        <taxon>Streptophyta</taxon>
        <taxon>Embryophyta</taxon>
        <taxon>Tracheophyta</taxon>
        <taxon>Spermatophyta</taxon>
        <taxon>Magnoliopsida</taxon>
        <taxon>eudicotyledons</taxon>
        <taxon>Gunneridae</taxon>
        <taxon>Pentapetalae</taxon>
        <taxon>rosids</taxon>
        <taxon>fabids</taxon>
        <taxon>Fabales</taxon>
        <taxon>Fabaceae</taxon>
        <taxon>Papilionoideae</taxon>
        <taxon>50 kb inversion clade</taxon>
        <taxon>NPAAA clade</taxon>
        <taxon>indigoferoid/millettioid clade</taxon>
        <taxon>Phaseoleae</taxon>
        <taxon>Sphenostylis</taxon>
    </lineage>
</organism>
<evidence type="ECO:0000313" key="3">
    <source>
        <dbReference type="Proteomes" id="UP001189624"/>
    </source>
</evidence>
<reference evidence="2" key="1">
    <citation type="submission" date="2023-10" db="EMBL/GenBank/DDBJ databases">
        <authorList>
            <person name="Domelevo Entfellner J.-B."/>
        </authorList>
    </citation>
    <scope>NUCLEOTIDE SEQUENCE</scope>
</reference>
<evidence type="ECO:0000313" key="2">
    <source>
        <dbReference type="EMBL" id="CAJ1951757.1"/>
    </source>
</evidence>
<proteinExistence type="predicted"/>
<feature type="region of interest" description="Disordered" evidence="1">
    <location>
        <begin position="472"/>
        <end position="578"/>
    </location>
</feature>
<accession>A0AA86VK25</accession>
<sequence length="834" mass="93871">MYRPFMTCDDPKGVVECGAIRKYRTSSQKMKDKTKTGRPAETSLANKQDKEKKVSKGSAERSFDPSSLQLMEVSRGAQRLNNMIDSWSRGLRYDGSSEDIAKDLLKGALDLQESLLMLRKVQEASKHMASLKRRQNGKSESGRFDAMPIDGTTHCDHFGEQSYPMGFQRRWPSADGSSSSCTEELKKVIKESLVSQNLFTTTEGLDSASTFHSTNSSQSSVAWNDKHSDSSFSPTTSRRESRSNLVAKLMGLEEIPSRSLPAVIQKQLESPKVLNHKRPIFDIDMPKVRKNVEKVNLERKMTLKEILETTHFNGLLKKSPVREPNVQVNHSINPYYKHCGDLPPIVLMKPRCTPYQECVNSYEHVVPPEKLSLRNLKAKAVPSKVFQHKEGSTTNMGKKMEEHVSKRFAKEERTKLLREFEELKEKEIKSTENEKAPGGKVKLPIHVTHKSQVNETVDRKAKVKIINTSRKLPEKEVSKPKQQNLIPVGDVSKSKVVTKSHQDQGEISSTGTKLRKPHSGSIIEKNEIPSRKNIVSNSNTVSKPKSKKISNSKEQKKKQMKKQRAAVAEPEAAKPVDERLGQKEVKSVDVSHRDDYPEIRIITTIPDDLALKHEEVDASASKIREICDQNQSSSSDDYFMLKSARENDAIPAEKAHDSINISETDCKSEKESSELKNLLLSSQSFIEHAEELLNLDDDCPKILQKSETKEIANLRLHLDCANELTERKSLQGSQAVHPLLLTCAGNPRLHISLGRLVDEVYSAIEHLTSYTEKLASDNIYAMMERDIKGNNGLINGIWNWGWRHGFSADEAEQIVNEVENLVLGGLIEEVIVNL</sequence>